<keyword evidence="5" id="KW-0175">Coiled coil</keyword>
<evidence type="ECO:0000256" key="1">
    <source>
        <dbReference type="ARBA" id="ARBA00004141"/>
    </source>
</evidence>
<dbReference type="Proteomes" id="UP001152797">
    <property type="component" value="Unassembled WGS sequence"/>
</dbReference>
<dbReference type="GO" id="GO:0015179">
    <property type="term" value="F:L-amino acid transmembrane transporter activity"/>
    <property type="evidence" value="ECO:0007669"/>
    <property type="project" value="TreeGrafter"/>
</dbReference>
<protein>
    <submittedName>
        <fullName evidence="11">Amino acid transporter AVT6E (AtAvt6E)</fullName>
    </submittedName>
</protein>
<name>A0A9P1GNP4_9DINO</name>
<reference evidence="11 12" key="2">
    <citation type="submission" date="2024-05" db="EMBL/GenBank/DDBJ databases">
        <authorList>
            <person name="Chen Y."/>
            <person name="Shah S."/>
            <person name="Dougan E. K."/>
            <person name="Thang M."/>
            <person name="Chan C."/>
        </authorList>
    </citation>
    <scope>NUCLEOTIDE SEQUENCE [LARGE SCALE GENOMIC DNA]</scope>
</reference>
<evidence type="ECO:0000259" key="8">
    <source>
        <dbReference type="Pfam" id="PF01490"/>
    </source>
</evidence>
<feature type="domain" description="Nucleoporin Nup54 alpha-helical" evidence="9">
    <location>
        <begin position="368"/>
        <end position="507"/>
    </location>
</feature>
<dbReference type="InterPro" id="IPR011990">
    <property type="entry name" value="TPR-like_helical_dom_sf"/>
</dbReference>
<dbReference type="OrthoDB" id="40134at2759"/>
<feature type="transmembrane region" description="Helical" evidence="7">
    <location>
        <begin position="1899"/>
        <end position="1916"/>
    </location>
</feature>
<gene>
    <name evidence="10" type="ORF">C1SCF055_LOCUS42787</name>
</gene>
<dbReference type="InterPro" id="IPR025712">
    <property type="entry name" value="Nup54_alpha-helical_dom"/>
</dbReference>
<feature type="region of interest" description="Disordered" evidence="6">
    <location>
        <begin position="1157"/>
        <end position="1179"/>
    </location>
</feature>
<feature type="transmembrane region" description="Helical" evidence="7">
    <location>
        <begin position="1922"/>
        <end position="1944"/>
    </location>
</feature>
<evidence type="ECO:0000313" key="12">
    <source>
        <dbReference type="Proteomes" id="UP001152797"/>
    </source>
</evidence>
<feature type="transmembrane region" description="Helical" evidence="7">
    <location>
        <begin position="2045"/>
        <end position="2067"/>
    </location>
</feature>
<keyword evidence="3 7" id="KW-1133">Transmembrane helix</keyword>
<comment type="subcellular location">
    <subcellularLocation>
        <location evidence="1">Membrane</location>
        <topology evidence="1">Multi-pass membrane protein</topology>
    </subcellularLocation>
</comment>
<dbReference type="SUPFAM" id="SSF53335">
    <property type="entry name" value="S-adenosyl-L-methionine-dependent methyltransferases"/>
    <property type="match status" value="1"/>
</dbReference>
<feature type="region of interest" description="Disordered" evidence="6">
    <location>
        <begin position="1646"/>
        <end position="1672"/>
    </location>
</feature>
<proteinExistence type="predicted"/>
<feature type="transmembrane region" description="Helical" evidence="7">
    <location>
        <begin position="1813"/>
        <end position="1836"/>
    </location>
</feature>
<comment type="caution">
    <text evidence="10">The sequence shown here is derived from an EMBL/GenBank/DDBJ whole genome shotgun (WGS) entry which is preliminary data.</text>
</comment>
<dbReference type="GO" id="GO:0016020">
    <property type="term" value="C:membrane"/>
    <property type="evidence" value="ECO:0007669"/>
    <property type="project" value="UniProtKB-SubCell"/>
</dbReference>
<feature type="compositionally biased region" description="Polar residues" evidence="6">
    <location>
        <begin position="1646"/>
        <end position="1659"/>
    </location>
</feature>
<keyword evidence="12" id="KW-1185">Reference proteome</keyword>
<evidence type="ECO:0000256" key="3">
    <source>
        <dbReference type="ARBA" id="ARBA00022989"/>
    </source>
</evidence>
<organism evidence="10">
    <name type="scientific">Cladocopium goreaui</name>
    <dbReference type="NCBI Taxonomy" id="2562237"/>
    <lineage>
        <taxon>Eukaryota</taxon>
        <taxon>Sar</taxon>
        <taxon>Alveolata</taxon>
        <taxon>Dinophyceae</taxon>
        <taxon>Suessiales</taxon>
        <taxon>Symbiodiniaceae</taxon>
        <taxon>Cladocopium</taxon>
    </lineage>
</organism>
<feature type="transmembrane region" description="Helical" evidence="7">
    <location>
        <begin position="2113"/>
        <end position="2140"/>
    </location>
</feature>
<feature type="transmembrane region" description="Helical" evidence="7">
    <location>
        <begin position="1866"/>
        <end position="1887"/>
    </location>
</feature>
<feature type="coiled-coil region" evidence="5">
    <location>
        <begin position="396"/>
        <end position="452"/>
    </location>
</feature>
<evidence type="ECO:0000256" key="6">
    <source>
        <dbReference type="SAM" id="MobiDB-lite"/>
    </source>
</evidence>
<evidence type="ECO:0000256" key="7">
    <source>
        <dbReference type="SAM" id="Phobius"/>
    </source>
</evidence>
<dbReference type="EMBL" id="CAMXCT010006681">
    <property type="protein sequence ID" value="CAI4018195.1"/>
    <property type="molecule type" value="Genomic_DNA"/>
</dbReference>
<dbReference type="InterPro" id="IPR029063">
    <property type="entry name" value="SAM-dependent_MTases_sf"/>
</dbReference>
<accession>A0A9P1GNP4</accession>
<evidence type="ECO:0000256" key="5">
    <source>
        <dbReference type="SAM" id="Coils"/>
    </source>
</evidence>
<evidence type="ECO:0000256" key="4">
    <source>
        <dbReference type="ARBA" id="ARBA00023136"/>
    </source>
</evidence>
<dbReference type="Gene3D" id="1.25.40.10">
    <property type="entry name" value="Tetratricopeptide repeat domain"/>
    <property type="match status" value="2"/>
</dbReference>
<feature type="compositionally biased region" description="Basic and acidic residues" evidence="6">
    <location>
        <begin position="1158"/>
        <end position="1179"/>
    </location>
</feature>
<sequence>MPFNRGLFGAASGSSAGPQVVAASLVGALAVACLELLRAQVQAAVVACSALLPLAAEEASSVPPVAALQARDLLNTVVAASSVGALAVACLELLRAQVQAAVVACSALLPLAAEEASSVPPVAALQARDLLNTACSGSLFGGGTGSGLFGASSGAGASSSGGLFGAAAAGSGGGLFGAASGSSAGSGSLFGGGTGSGLFGASSGAGASSSGGLFGAAAASSGGGLFGAASGSSAGSGSLFGGGTGSGLFGASSGAGASSSGGLFGAAAASSGGGLFGAASGSSAGGMGGIPNAQEAQLICMELARRMEELYPVLGRAAGDRQSAAMAAAQGGGMRWSAGNFLAYSYSFSANLQALAQANNPQAFNPMQHVDQMKWLQALQANPDPNSCYPEAMVGLPALEQRLQQQQKAVEDLGAALEELRSGMGNLKDHLQAQSSQKLEECRQRQQRLQRQLLQVVVGLERRALQTGAARRAPQEEAQLESRLARLEEVCCAPGGARAQLEELSVQLRQLLQLPGGPSALLAGDDCKLALGEGTPDVSGCWENRTFEVCCVKWDSGILPGQSCWPESILANEYERCCVAKPDRPPRSFFSCVGKGVFWERLRQTLSLFQSFQVLNDTPLDKADPKECLLGGVLASMIRLIHVTTVNRSIEKKSRDYDRAEYLLKVLFTSPVTLEEILASGWPLFLSLDFFRWDSGFQEFANQRMPGIMAGDRTMRWSNTLTNTIQGESSGRIPTDLVVKLTSSVARSHEEVLWQLMPVFTALTAYHNLRLDLPRASDQLPALGMEAKRLVQFADAELKAWISLFTHPFSLLIKMEVPLVNLLQALSWPAVVLTRPGTYMTDTIHFPGSRLASIVSERFRKHSDLPLLEQHLHPGFDAASNMVRTTEQPMCYAPGFLFVVLAMAAHSSCDGGTQVCTPWPFPVQVWDIGASYGDCILWAASMLLKHWNGPRLEMRGFEALPSAAAAFRRSAEGLKKAWGVQKTDRGDKGPQDSTHSVEVIVEEMAMRDAPGQIQISFPSHSMALATFHRCKERYSEASNNLYYCVERSTTAETLDTYISGLASEGSVRPVDVLKVHVQGDELFVLRGGRRSLSKNRVCVLHMNLETLSLRTDDAQTMELMADEVLQILEGFQGVLVSLWSQQPATREAVKSTIVNSRNPDKVAWRPPDPKNPPKADEQRHELVAWREEGAQSAESSVLRVTAQQGELLELLSEDLARRRRDASQLEAALGMRGGAVARASPGLLPGDLSNTCTDAHRLSTSVETESLNQPFNGIKHERVQSLPMAEQDRLYRNTTGLTDRHGRAYDRRYQVKDRDWNTAVLTEEQQEMIRKLVKCKKSLDWERALEIYQALPENAGEEWQPVFRSVLHCLCKALRYQEAKQVFQRLPVKDTPAYNFMLLMLARLQHLEEFDRVLGDMDAEAVPRNAITYCHIMTSCATSHNWSEALSSLGSLKADSTLHDGSNWAVAYLLPMSACARAKQRLKVEELLKEYRSSGKGTPQRNHYNCLIVACGSDWEAALKVFQDLRAEGWRPARPDWHALMRCHMDFQEQRKVFAQMRHDLPDALPEEAWGILLRTAILNDDLDAADWVLQDMRENGCDPDSPRAQAVPFLKRAISSWRARQKDAQLQTAWESYSPSSLTAFESFQNREGSTKSESTLPVSAASELPRGWQSTIDPNTGQPYYWRIEDPAGTTTWARELFTNMGAEDQRRVLLAAQNSGPLNIFREPMEMFKFRVSINKEREKEIADRKGGEFVAKEAAEYEAHSSGSFSVEPPHVSEDATVKAPQMLLNLIVGGLGTGMLSLPWAMAGASILVGAVIIVLVIGVNLWTIMILVHASERYQVFDLGALLGKLPGRLGPGMQTFVNLMVWIVLYGSLLSYIIGICDSAQPFIQGTFFEQRWALAGAACLIVLPLCFLDQKYLSFSSGAAIIVNLYLMILVGVEFFDRLRLDRDNLPHSICEFGLAKGSVTMASTMMQSVIIQMCVLPMYKELENRSPDKFGRILLMAFSTLAVLFIFLSVAGYVAFGPTVNSNLLVSLPHNTAMNVVQAGMIIVLAAVYPVMMIAMTAPVKNLPLERFGAGPGAARKKSLAVAGLTVFFVAASFVPALKVKSLGLVNVLDGALCLLVFTAMAPGLVGLLLLGREGKSWRLAMALLLLFGLVGAAAGFVFTDNEYELLEKACRVPSSHKASLLGAWEPRPQIYL</sequence>
<dbReference type="Pfam" id="PF13874">
    <property type="entry name" value="Nup54"/>
    <property type="match status" value="1"/>
</dbReference>
<dbReference type="PANTHER" id="PTHR22950">
    <property type="entry name" value="AMINO ACID TRANSPORTER"/>
    <property type="match status" value="1"/>
</dbReference>
<reference evidence="10" key="1">
    <citation type="submission" date="2022-10" db="EMBL/GenBank/DDBJ databases">
        <authorList>
            <person name="Chen Y."/>
            <person name="Dougan E. K."/>
            <person name="Chan C."/>
            <person name="Rhodes N."/>
            <person name="Thang M."/>
        </authorList>
    </citation>
    <scope>NUCLEOTIDE SEQUENCE</scope>
</reference>
<dbReference type="PROSITE" id="PS51257">
    <property type="entry name" value="PROKAR_LIPOPROTEIN"/>
    <property type="match status" value="1"/>
</dbReference>
<dbReference type="InterPro" id="IPR013057">
    <property type="entry name" value="AA_transpt_TM"/>
</dbReference>
<dbReference type="Gene3D" id="3.40.50.150">
    <property type="entry name" value="Vaccinia Virus protein VP39"/>
    <property type="match status" value="1"/>
</dbReference>
<feature type="transmembrane region" description="Helical" evidence="7">
    <location>
        <begin position="2147"/>
        <end position="2168"/>
    </location>
</feature>
<evidence type="ECO:0000313" key="10">
    <source>
        <dbReference type="EMBL" id="CAI4018195.1"/>
    </source>
</evidence>
<keyword evidence="4 7" id="KW-0472">Membrane</keyword>
<dbReference type="EMBL" id="CAMXCT020006681">
    <property type="protein sequence ID" value="CAL1171570.1"/>
    <property type="molecule type" value="Genomic_DNA"/>
</dbReference>
<feature type="transmembrane region" description="Helical" evidence="7">
    <location>
        <begin position="2088"/>
        <end position="2107"/>
    </location>
</feature>
<keyword evidence="2 7" id="KW-0812">Transmembrane</keyword>
<dbReference type="EMBL" id="CAMXCT030006681">
    <property type="protein sequence ID" value="CAL4805507.1"/>
    <property type="molecule type" value="Genomic_DNA"/>
</dbReference>
<evidence type="ECO:0000256" key="2">
    <source>
        <dbReference type="ARBA" id="ARBA00022692"/>
    </source>
</evidence>
<evidence type="ECO:0000259" key="9">
    <source>
        <dbReference type="Pfam" id="PF13874"/>
    </source>
</evidence>
<dbReference type="Pfam" id="PF01490">
    <property type="entry name" value="Aa_trans"/>
    <property type="match status" value="1"/>
</dbReference>
<evidence type="ECO:0000313" key="11">
    <source>
        <dbReference type="EMBL" id="CAL4805507.1"/>
    </source>
</evidence>
<feature type="domain" description="Amino acid transporter transmembrane" evidence="8">
    <location>
        <begin position="1783"/>
        <end position="2167"/>
    </location>
</feature>
<feature type="transmembrane region" description="Helical" evidence="7">
    <location>
        <begin position="2002"/>
        <end position="2025"/>
    </location>
</feature>